<organism evidence="1 2">
    <name type="scientific">Entomortierella chlamydospora</name>
    <dbReference type="NCBI Taxonomy" id="101097"/>
    <lineage>
        <taxon>Eukaryota</taxon>
        <taxon>Fungi</taxon>
        <taxon>Fungi incertae sedis</taxon>
        <taxon>Mucoromycota</taxon>
        <taxon>Mortierellomycotina</taxon>
        <taxon>Mortierellomycetes</taxon>
        <taxon>Mortierellales</taxon>
        <taxon>Mortierellaceae</taxon>
        <taxon>Entomortierella</taxon>
    </lineage>
</organism>
<dbReference type="Pfam" id="PF01063">
    <property type="entry name" value="Aminotran_4"/>
    <property type="match status" value="1"/>
</dbReference>
<reference evidence="1" key="1">
    <citation type="journal article" date="2020" name="Fungal Divers.">
        <title>Resolving the Mortierellaceae phylogeny through synthesis of multi-gene phylogenetics and phylogenomics.</title>
        <authorList>
            <person name="Vandepol N."/>
            <person name="Liber J."/>
            <person name="Desiro A."/>
            <person name="Na H."/>
            <person name="Kennedy M."/>
            <person name="Barry K."/>
            <person name="Grigoriev I.V."/>
            <person name="Miller A.N."/>
            <person name="O'Donnell K."/>
            <person name="Stajich J.E."/>
            <person name="Bonito G."/>
        </authorList>
    </citation>
    <scope>NUCLEOTIDE SEQUENCE</scope>
    <source>
        <strain evidence="1">NRRL 2769</strain>
    </source>
</reference>
<dbReference type="SUPFAM" id="SSF56752">
    <property type="entry name" value="D-aminoacid aminotransferase-like PLP-dependent enzymes"/>
    <property type="match status" value="1"/>
</dbReference>
<sequence length="342" mass="37955">MFPRNVLAIRKSLGSSATSEIITSITPKASNATLLDYPTGAYTGMRTFDKIGIMDFTGHTARLATSLQQIKFTTHADNTITTSTGTAINEDVAVTEGLAQLRNQETMKKETTDLVQAGLKFYYSQLRQNLQNGELTSALEGETKVTVLCTWDAKASTVKEPTLVAHFEPLKTPKESRCKVEIRGSPRQCATAKDSQWVRDRKDLEAGLDKDTNEALLLDNETQDLYEGLSSNFFALDRNRQTVMTAPLGSVLLGTIQKVVLNVCSAEKIPVDYTFPNLKHIDDWEGAFITSTSRLVLPIEKIVLPDGTVKVFEESPTIELIRRGVLKECRTRVEYLITENDV</sequence>
<dbReference type="OrthoDB" id="59470at2759"/>
<dbReference type="Gene3D" id="3.20.10.10">
    <property type="entry name" value="D-amino Acid Aminotransferase, subunit A, domain 2"/>
    <property type="match status" value="1"/>
</dbReference>
<evidence type="ECO:0000313" key="1">
    <source>
        <dbReference type="EMBL" id="KAG0012860.1"/>
    </source>
</evidence>
<dbReference type="PANTHER" id="PTHR47703:SF2">
    <property type="entry name" value="D-AMINOACID AMINOTRANSFERASE-LIKE PLP-DEPENDENT ENZYMES SUPERFAMILY PROTEIN"/>
    <property type="match status" value="1"/>
</dbReference>
<dbReference type="InterPro" id="IPR036038">
    <property type="entry name" value="Aminotransferase-like"/>
</dbReference>
<dbReference type="EMBL" id="JAAAID010000924">
    <property type="protein sequence ID" value="KAG0012860.1"/>
    <property type="molecule type" value="Genomic_DNA"/>
</dbReference>
<dbReference type="PANTHER" id="PTHR47703">
    <property type="entry name" value="D-AMINOACID AMINOTRANSFERASE-LIKE PLP-DEPENDENT ENZYMES SUPERFAMILY PROTEIN"/>
    <property type="match status" value="1"/>
</dbReference>
<keyword evidence="2" id="KW-1185">Reference proteome</keyword>
<proteinExistence type="predicted"/>
<dbReference type="InterPro" id="IPR043132">
    <property type="entry name" value="BCAT-like_C"/>
</dbReference>
<protein>
    <submittedName>
        <fullName evidence="1">Uncharacterized protein</fullName>
    </submittedName>
</protein>
<evidence type="ECO:0000313" key="2">
    <source>
        <dbReference type="Proteomes" id="UP000703661"/>
    </source>
</evidence>
<dbReference type="Proteomes" id="UP000703661">
    <property type="component" value="Unassembled WGS sequence"/>
</dbReference>
<comment type="caution">
    <text evidence="1">The sequence shown here is derived from an EMBL/GenBank/DDBJ whole genome shotgun (WGS) entry which is preliminary data.</text>
</comment>
<accession>A0A9P6SZ48</accession>
<gene>
    <name evidence="1" type="ORF">BGZ80_011465</name>
</gene>
<dbReference type="GO" id="GO:0003824">
    <property type="term" value="F:catalytic activity"/>
    <property type="evidence" value="ECO:0007669"/>
    <property type="project" value="InterPro"/>
</dbReference>
<dbReference type="InterPro" id="IPR001544">
    <property type="entry name" value="Aminotrans_IV"/>
</dbReference>
<name>A0A9P6SZ48_9FUNG</name>
<dbReference type="AlphaFoldDB" id="A0A9P6SZ48"/>